<dbReference type="RefSeq" id="WP_106243091.1">
    <property type="nucleotide sequence ID" value="NZ_PVZC01000002.1"/>
</dbReference>
<dbReference type="SUPFAM" id="SSF51182">
    <property type="entry name" value="RmlC-like cupins"/>
    <property type="match status" value="1"/>
</dbReference>
<proteinExistence type="predicted"/>
<sequence>MTTEPGLQYDLGAATGPTPGFPGGTAVSHLRVYDWPTSDGLAGGSPHLHTASAEGYVVLQGSGALETLSAAGFHSTPLSAGTLLWFTPGTVHRLVNHSGDLELVVVMQNAGLPEAGDAVLTYPQHVLADAEAYRAATALPSAADFANAADADDAMAAAARRRRDLAIEGYLALRERVVSEGPQALAELHEAAVRLVTAKAAGWRHPWRSGPLAQAETTGRHLDDLASGHAPHLSDATVYTAQRPQGLRRHGMCGRLQVWDLDGAQPLT</sequence>
<name>A0A2T0QAI8_9ACTN</name>
<keyword evidence="4" id="KW-1185">Reference proteome</keyword>
<gene>
    <name evidence="3" type="ORF">CLV72_102521</name>
</gene>
<feature type="region of interest" description="Disordered" evidence="1">
    <location>
        <begin position="1"/>
        <end position="20"/>
    </location>
</feature>
<dbReference type="InterPro" id="IPR014710">
    <property type="entry name" value="RmlC-like_jellyroll"/>
</dbReference>
<dbReference type="EMBL" id="PVZC01000002">
    <property type="protein sequence ID" value="PRY00889.1"/>
    <property type="molecule type" value="Genomic_DNA"/>
</dbReference>
<evidence type="ECO:0000256" key="1">
    <source>
        <dbReference type="SAM" id="MobiDB-lite"/>
    </source>
</evidence>
<comment type="caution">
    <text evidence="3">The sequence shown here is derived from an EMBL/GenBank/DDBJ whole genome shotgun (WGS) entry which is preliminary data.</text>
</comment>
<organism evidence="3 4">
    <name type="scientific">Allonocardiopsis opalescens</name>
    <dbReference type="NCBI Taxonomy" id="1144618"/>
    <lineage>
        <taxon>Bacteria</taxon>
        <taxon>Bacillati</taxon>
        <taxon>Actinomycetota</taxon>
        <taxon>Actinomycetes</taxon>
        <taxon>Streptosporangiales</taxon>
        <taxon>Allonocardiopsis</taxon>
    </lineage>
</organism>
<dbReference type="OrthoDB" id="623300at2"/>
<dbReference type="InterPro" id="IPR013096">
    <property type="entry name" value="Cupin_2"/>
</dbReference>
<protein>
    <submittedName>
        <fullName evidence="3">Cupin domain-containing protein</fullName>
    </submittedName>
</protein>
<evidence type="ECO:0000313" key="4">
    <source>
        <dbReference type="Proteomes" id="UP000237846"/>
    </source>
</evidence>
<dbReference type="InterPro" id="IPR011051">
    <property type="entry name" value="RmlC_Cupin_sf"/>
</dbReference>
<accession>A0A2T0QAI8</accession>
<dbReference type="AlphaFoldDB" id="A0A2T0QAI8"/>
<feature type="domain" description="Cupin type-2" evidence="2">
    <location>
        <begin position="44"/>
        <end position="106"/>
    </location>
</feature>
<dbReference type="Proteomes" id="UP000237846">
    <property type="component" value="Unassembled WGS sequence"/>
</dbReference>
<evidence type="ECO:0000313" key="3">
    <source>
        <dbReference type="EMBL" id="PRY00889.1"/>
    </source>
</evidence>
<dbReference type="Pfam" id="PF07883">
    <property type="entry name" value="Cupin_2"/>
    <property type="match status" value="1"/>
</dbReference>
<evidence type="ECO:0000259" key="2">
    <source>
        <dbReference type="Pfam" id="PF07883"/>
    </source>
</evidence>
<dbReference type="Gene3D" id="2.60.120.10">
    <property type="entry name" value="Jelly Rolls"/>
    <property type="match status" value="1"/>
</dbReference>
<reference evidence="3 4" key="1">
    <citation type="submission" date="2018-03" db="EMBL/GenBank/DDBJ databases">
        <title>Genomic Encyclopedia of Archaeal and Bacterial Type Strains, Phase II (KMG-II): from individual species to whole genera.</title>
        <authorList>
            <person name="Goeker M."/>
        </authorList>
    </citation>
    <scope>NUCLEOTIDE SEQUENCE [LARGE SCALE GENOMIC DNA]</scope>
    <source>
        <strain evidence="3 4">DSM 45601</strain>
    </source>
</reference>